<keyword evidence="2" id="KW-1185">Reference proteome</keyword>
<comment type="caution">
    <text evidence="1">The sequence shown here is derived from an EMBL/GenBank/DDBJ whole genome shotgun (WGS) entry which is preliminary data.</text>
</comment>
<gene>
    <name evidence="1" type="ORF">DERP_007681</name>
</gene>
<name>A0ABQ8JKW3_DERPT</name>
<dbReference type="Proteomes" id="UP000887458">
    <property type="component" value="Unassembled WGS sequence"/>
</dbReference>
<proteinExistence type="predicted"/>
<accession>A0ABQ8JKW3</accession>
<dbReference type="EMBL" id="NJHN03000034">
    <property type="protein sequence ID" value="KAH9423087.1"/>
    <property type="molecule type" value="Genomic_DNA"/>
</dbReference>
<protein>
    <submittedName>
        <fullName evidence="1">Uncharacterized protein</fullName>
    </submittedName>
</protein>
<evidence type="ECO:0000313" key="2">
    <source>
        <dbReference type="Proteomes" id="UP000887458"/>
    </source>
</evidence>
<reference evidence="1 2" key="2">
    <citation type="journal article" date="2022" name="Mol. Biol. Evol.">
        <title>Comparative Genomics Reveals Insights into the Divergent Evolution of Astigmatic Mites and Household Pest Adaptations.</title>
        <authorList>
            <person name="Xiong Q."/>
            <person name="Wan A.T."/>
            <person name="Liu X."/>
            <person name="Fung C.S."/>
            <person name="Xiao X."/>
            <person name="Malainual N."/>
            <person name="Hou J."/>
            <person name="Wang L."/>
            <person name="Wang M."/>
            <person name="Yang K.Y."/>
            <person name="Cui Y."/>
            <person name="Leung E.L."/>
            <person name="Nong W."/>
            <person name="Shin S.K."/>
            <person name="Au S.W."/>
            <person name="Jeong K.Y."/>
            <person name="Chew F.T."/>
            <person name="Hui J.H."/>
            <person name="Leung T.F."/>
            <person name="Tungtrongchitr A."/>
            <person name="Zhong N."/>
            <person name="Liu Z."/>
            <person name="Tsui S.K."/>
        </authorList>
    </citation>
    <scope>NUCLEOTIDE SEQUENCE [LARGE SCALE GENOMIC DNA]</scope>
    <source>
        <strain evidence="1">Derp</strain>
    </source>
</reference>
<reference evidence="1 2" key="1">
    <citation type="journal article" date="2018" name="J. Allergy Clin. Immunol.">
        <title>High-quality assembly of Dermatophagoides pteronyssinus genome and transcriptome reveals a wide range of novel allergens.</title>
        <authorList>
            <person name="Liu X.Y."/>
            <person name="Yang K.Y."/>
            <person name="Wang M.Q."/>
            <person name="Kwok J.S."/>
            <person name="Zeng X."/>
            <person name="Yang Z."/>
            <person name="Xiao X.J."/>
            <person name="Lau C.P."/>
            <person name="Li Y."/>
            <person name="Huang Z.M."/>
            <person name="Ba J.G."/>
            <person name="Yim A.K."/>
            <person name="Ouyang C.Y."/>
            <person name="Ngai S.M."/>
            <person name="Chan T.F."/>
            <person name="Leung E.L."/>
            <person name="Liu L."/>
            <person name="Liu Z.G."/>
            <person name="Tsui S.K."/>
        </authorList>
    </citation>
    <scope>NUCLEOTIDE SEQUENCE [LARGE SCALE GENOMIC DNA]</scope>
    <source>
        <strain evidence="1">Derp</strain>
    </source>
</reference>
<evidence type="ECO:0000313" key="1">
    <source>
        <dbReference type="EMBL" id="KAH9423087.1"/>
    </source>
</evidence>
<organism evidence="1 2">
    <name type="scientific">Dermatophagoides pteronyssinus</name>
    <name type="common">European house dust mite</name>
    <dbReference type="NCBI Taxonomy" id="6956"/>
    <lineage>
        <taxon>Eukaryota</taxon>
        <taxon>Metazoa</taxon>
        <taxon>Ecdysozoa</taxon>
        <taxon>Arthropoda</taxon>
        <taxon>Chelicerata</taxon>
        <taxon>Arachnida</taxon>
        <taxon>Acari</taxon>
        <taxon>Acariformes</taxon>
        <taxon>Sarcoptiformes</taxon>
        <taxon>Astigmata</taxon>
        <taxon>Psoroptidia</taxon>
        <taxon>Analgoidea</taxon>
        <taxon>Pyroglyphidae</taxon>
        <taxon>Dermatophagoidinae</taxon>
        <taxon>Dermatophagoides</taxon>
    </lineage>
</organism>
<sequence length="65" mass="7506">MTDTSVVDMGAFVELNGDDLSVLKLWTKLLFRSIHLSTNAMIFFSWKFIQTNSYESDINFVIIQI</sequence>